<dbReference type="Gene3D" id="3.20.20.80">
    <property type="entry name" value="Glycosidases"/>
    <property type="match status" value="1"/>
</dbReference>
<protein>
    <submittedName>
        <fullName evidence="9">Glycoside hydrolase family 31 protein</fullName>
    </submittedName>
</protein>
<evidence type="ECO:0000256" key="3">
    <source>
        <dbReference type="ARBA" id="ARBA00023295"/>
    </source>
</evidence>
<dbReference type="InterPro" id="IPR033403">
    <property type="entry name" value="DUF5110"/>
</dbReference>
<evidence type="ECO:0000313" key="10">
    <source>
        <dbReference type="Proteomes" id="UP000594873"/>
    </source>
</evidence>
<dbReference type="InterPro" id="IPR000322">
    <property type="entry name" value="Glyco_hydro_31_TIM"/>
</dbReference>
<dbReference type="EMBL" id="CP065592">
    <property type="protein sequence ID" value="QPQ56353.1"/>
    <property type="molecule type" value="Genomic_DNA"/>
</dbReference>
<accession>A0A7T2GM06</accession>
<dbReference type="CDD" id="cd14752">
    <property type="entry name" value="GH31_N"/>
    <property type="match status" value="1"/>
</dbReference>
<feature type="domain" description="DUF5110" evidence="7">
    <location>
        <begin position="700"/>
        <end position="768"/>
    </location>
</feature>
<keyword evidence="10" id="KW-1185">Reference proteome</keyword>
<dbReference type="InterPro" id="IPR011013">
    <property type="entry name" value="Gal_mutarotase_sf_dom"/>
</dbReference>
<sequence length="811" mass="89683">MALLSSSAFLGAPASASPPSAEHSLSFRRDGVEARLGAAVVRVTAITDAILRIRIAPDGTFPEDASWAVAKDVRNRSVAVAPSANGFATQSLRVSIDPATLRVTVSDLDGKIISEDAATPLRTEGAAFTLRKAMPVRERYYGLGDKTGPFDRRGASYVLWNTDAWGYGSATDPTYKAIPFFIATGGAGGSYGLFLDNSWRSWFDFGHREDRTLAFGSENGPIDYYLIAGPSTADVTRRYTDLTGKAPLVPQWGLGFQQSRYSYMSDAEVREVAGRLRQERVPTDVLWLDIDYQDRNRPFTTNKTTFPDIAGLARDLKKDGVQLVAITDLHIANAPDQGYAPYDSGDAGGHFLRNPDGSRYIAPVWPGPSVFPDFTRADTRRWWGDLYKDFADAGIAGFWNDMNEPAIFQTPTKTMPLDIVHRIATDDFAARDASHAETHNIYGMENARATFEGLQRLRPDERPFVMTRATYAGGQRYGVTWTGDNSSTWDHLKLSVQQLLNLGLSGFSYSGADIGGFTGGPSPDLLTRWMQIGAFTPVFRVHAANNAPRTEPWVDGPDHLALRRRAVEERYRLMPYFYGLAELNSRTGDPIMRPVFYDYPAMQSAGCDQSMTFTVGKDLLVAPSGKPESLQTYDVCLPAGGWYDYWSGLPAKDEAPKGETRFTIAKETPRLDRLPVFVRAGTILPRQPLVQSTSETPQGPLSLDIYPGADCRGELYLDDGRTLGHLKGQYLRQTVRCTLTGDGLRIAFDKRQGDYAPWWKDIAVTVHGWDGDGQVSARGKTLRHDRDAAAKTIRFTLPDQQRAAEIRVTRR</sequence>
<dbReference type="GO" id="GO:0004553">
    <property type="term" value="F:hydrolase activity, hydrolyzing O-glycosyl compounds"/>
    <property type="evidence" value="ECO:0007669"/>
    <property type="project" value="InterPro"/>
</dbReference>
<dbReference type="PANTHER" id="PTHR22762:SF120">
    <property type="entry name" value="HETEROGLYCAN GLUCOSIDASE 1"/>
    <property type="match status" value="1"/>
</dbReference>
<dbReference type="Pfam" id="PF13802">
    <property type="entry name" value="Gal_mutarotas_2"/>
    <property type="match status" value="1"/>
</dbReference>
<evidence type="ECO:0000256" key="1">
    <source>
        <dbReference type="ARBA" id="ARBA00007806"/>
    </source>
</evidence>
<keyword evidence="3 4" id="KW-0326">Glycosidase</keyword>
<keyword evidence="2 4" id="KW-0378">Hydrolase</keyword>
<evidence type="ECO:0000256" key="2">
    <source>
        <dbReference type="ARBA" id="ARBA00022801"/>
    </source>
</evidence>
<comment type="similarity">
    <text evidence="1 4">Belongs to the glycosyl hydrolase 31 family.</text>
</comment>
<dbReference type="InterPro" id="IPR030458">
    <property type="entry name" value="Glyco_hydro_31_AS"/>
</dbReference>
<evidence type="ECO:0000259" key="7">
    <source>
        <dbReference type="Pfam" id="PF17137"/>
    </source>
</evidence>
<evidence type="ECO:0000259" key="5">
    <source>
        <dbReference type="Pfam" id="PF01055"/>
    </source>
</evidence>
<dbReference type="Pfam" id="PF17137">
    <property type="entry name" value="DUF5110"/>
    <property type="match status" value="1"/>
</dbReference>
<dbReference type="Pfam" id="PF21365">
    <property type="entry name" value="Glyco_hydro_31_3rd"/>
    <property type="match status" value="1"/>
</dbReference>
<evidence type="ECO:0000259" key="8">
    <source>
        <dbReference type="Pfam" id="PF21365"/>
    </source>
</evidence>
<dbReference type="CDD" id="cd06604">
    <property type="entry name" value="GH31_glucosidase_II_MalA"/>
    <property type="match status" value="1"/>
</dbReference>
<dbReference type="Proteomes" id="UP000594873">
    <property type="component" value="Chromosome"/>
</dbReference>
<dbReference type="InterPro" id="IPR048395">
    <property type="entry name" value="Glyco_hydro_31_C"/>
</dbReference>
<dbReference type="SUPFAM" id="SSF74650">
    <property type="entry name" value="Galactose mutarotase-like"/>
    <property type="match status" value="1"/>
</dbReference>
<dbReference type="SUPFAM" id="SSF51445">
    <property type="entry name" value="(Trans)glycosidases"/>
    <property type="match status" value="1"/>
</dbReference>
<dbReference type="Gene3D" id="2.60.40.1180">
    <property type="entry name" value="Golgi alpha-mannosidase II"/>
    <property type="match status" value="2"/>
</dbReference>
<organism evidence="9 10">
    <name type="scientific">Allosphingosinicella flava</name>
    <dbReference type="NCBI Taxonomy" id="2771430"/>
    <lineage>
        <taxon>Bacteria</taxon>
        <taxon>Pseudomonadati</taxon>
        <taxon>Pseudomonadota</taxon>
        <taxon>Alphaproteobacteria</taxon>
        <taxon>Sphingomonadales</taxon>
        <taxon>Sphingomonadaceae</taxon>
        <taxon>Allosphingosinicella</taxon>
    </lineage>
</organism>
<evidence type="ECO:0000313" key="9">
    <source>
        <dbReference type="EMBL" id="QPQ56353.1"/>
    </source>
</evidence>
<dbReference type="GO" id="GO:0030246">
    <property type="term" value="F:carbohydrate binding"/>
    <property type="evidence" value="ECO:0007669"/>
    <property type="project" value="InterPro"/>
</dbReference>
<evidence type="ECO:0000256" key="4">
    <source>
        <dbReference type="RuleBase" id="RU361185"/>
    </source>
</evidence>
<dbReference type="PANTHER" id="PTHR22762">
    <property type="entry name" value="ALPHA-GLUCOSIDASE"/>
    <property type="match status" value="1"/>
</dbReference>
<dbReference type="PROSITE" id="PS00129">
    <property type="entry name" value="GLYCOSYL_HYDROL_F31_1"/>
    <property type="match status" value="1"/>
</dbReference>
<feature type="domain" description="Glycosyl hydrolase family 31 C-terminal" evidence="8">
    <location>
        <begin position="588"/>
        <end position="684"/>
    </location>
</feature>
<feature type="domain" description="Glycoside hydrolase family 31 TIM barrel" evidence="5">
    <location>
        <begin position="247"/>
        <end position="579"/>
    </location>
</feature>
<reference evidence="9 10" key="1">
    <citation type="submission" date="2020-11" db="EMBL/GenBank/DDBJ databases">
        <title>Genome seq and assembly of Sphingosinicella sp.</title>
        <authorList>
            <person name="Chhetri G."/>
        </authorList>
    </citation>
    <scope>NUCLEOTIDE SEQUENCE [LARGE SCALE GENOMIC DNA]</scope>
    <source>
        <strain evidence="9 10">UDD2</strain>
    </source>
</reference>
<dbReference type="GO" id="GO:0005975">
    <property type="term" value="P:carbohydrate metabolic process"/>
    <property type="evidence" value="ECO:0007669"/>
    <property type="project" value="InterPro"/>
</dbReference>
<dbReference type="Pfam" id="PF01055">
    <property type="entry name" value="Glyco_hydro_31_2nd"/>
    <property type="match status" value="1"/>
</dbReference>
<dbReference type="AlphaFoldDB" id="A0A7T2GM06"/>
<dbReference type="KEGG" id="sflv:IC614_11495"/>
<evidence type="ECO:0000259" key="6">
    <source>
        <dbReference type="Pfam" id="PF13802"/>
    </source>
</evidence>
<dbReference type="SUPFAM" id="SSF51011">
    <property type="entry name" value="Glycosyl hydrolase domain"/>
    <property type="match status" value="1"/>
</dbReference>
<dbReference type="InterPro" id="IPR017853">
    <property type="entry name" value="GH"/>
</dbReference>
<dbReference type="Gene3D" id="2.60.40.1760">
    <property type="entry name" value="glycosyl hydrolase (family 31)"/>
    <property type="match status" value="1"/>
</dbReference>
<name>A0A7T2GM06_9SPHN</name>
<gene>
    <name evidence="9" type="ORF">IC614_11495</name>
</gene>
<proteinExistence type="inferred from homology"/>
<dbReference type="InterPro" id="IPR025887">
    <property type="entry name" value="Glyco_hydro_31_N_dom"/>
</dbReference>
<dbReference type="InterPro" id="IPR013780">
    <property type="entry name" value="Glyco_hydro_b"/>
</dbReference>
<feature type="domain" description="Glycoside hydrolase family 31 N-terminal" evidence="6">
    <location>
        <begin position="41"/>
        <end position="204"/>
    </location>
</feature>